<dbReference type="Proteomes" id="UP000502041">
    <property type="component" value="Chromosome"/>
</dbReference>
<dbReference type="KEGG" id="pvac:HC248_01079"/>
<accession>A0A6H2H8I9</accession>
<organism evidence="2 3">
    <name type="scientific">Polaromonas vacuolata</name>
    <dbReference type="NCBI Taxonomy" id="37448"/>
    <lineage>
        <taxon>Bacteria</taxon>
        <taxon>Pseudomonadati</taxon>
        <taxon>Pseudomonadota</taxon>
        <taxon>Betaproteobacteria</taxon>
        <taxon>Burkholderiales</taxon>
        <taxon>Comamonadaceae</taxon>
        <taxon>Polaromonas</taxon>
    </lineage>
</organism>
<proteinExistence type="predicted"/>
<dbReference type="Gene3D" id="2.180.10.10">
    <property type="entry name" value="RHS repeat-associated core"/>
    <property type="match status" value="1"/>
</dbReference>
<dbReference type="AlphaFoldDB" id="A0A6H2H8I9"/>
<name>A0A6H2H8I9_9BURK</name>
<feature type="compositionally biased region" description="Basic residues" evidence="1">
    <location>
        <begin position="157"/>
        <end position="166"/>
    </location>
</feature>
<dbReference type="RefSeq" id="WP_168921604.1">
    <property type="nucleotide sequence ID" value="NZ_CP051461.1"/>
</dbReference>
<sequence length="166" mass="18096">MIEQIDYQYDAAGQRIAKTTLNGNGTGSQDTPMRASFDAANRMRSITFTGTGTSANAGSSDISYSLSYDQNGNLTQKQNQLEPNDKTTYAWDANNRLIQMNQSKTISSNTGTTGTTGNTSSSTSTTVLSTSFSYDGLWPKNPKHHHTRQPSPQHRAIPLRRRASLG</sequence>
<feature type="region of interest" description="Disordered" evidence="1">
    <location>
        <begin position="103"/>
        <end position="166"/>
    </location>
</feature>
<protein>
    <recommendedName>
        <fullName evidence="4">tRNA3(Ser)-specific nuclease WapA</fullName>
    </recommendedName>
</protein>
<dbReference type="EMBL" id="CP051461">
    <property type="protein sequence ID" value="QJC55796.1"/>
    <property type="molecule type" value="Genomic_DNA"/>
</dbReference>
<feature type="compositionally biased region" description="Low complexity" evidence="1">
    <location>
        <begin position="103"/>
        <end position="133"/>
    </location>
</feature>
<evidence type="ECO:0000256" key="1">
    <source>
        <dbReference type="SAM" id="MobiDB-lite"/>
    </source>
</evidence>
<evidence type="ECO:0008006" key="4">
    <source>
        <dbReference type="Google" id="ProtNLM"/>
    </source>
</evidence>
<evidence type="ECO:0000313" key="3">
    <source>
        <dbReference type="Proteomes" id="UP000502041"/>
    </source>
</evidence>
<keyword evidence="3" id="KW-1185">Reference proteome</keyword>
<evidence type="ECO:0000313" key="2">
    <source>
        <dbReference type="EMBL" id="QJC55796.1"/>
    </source>
</evidence>
<gene>
    <name evidence="2" type="ORF">HC248_01079</name>
</gene>
<reference evidence="2 3" key="1">
    <citation type="submission" date="2020-04" db="EMBL/GenBank/DDBJ databases">
        <title>Complete genome of a Psychrophilic, Marine, Gas Vacuolate Bacterium Polaromonas vacuolata KCTC 22033T.</title>
        <authorList>
            <person name="Hwang K."/>
            <person name="Kim K.M."/>
        </authorList>
    </citation>
    <scope>NUCLEOTIDE SEQUENCE [LARGE SCALE GENOMIC DNA]</scope>
    <source>
        <strain evidence="2 3">KCTC 22033</strain>
    </source>
</reference>